<dbReference type="EMBL" id="BANJ01000064">
    <property type="protein sequence ID" value="GAO00820.1"/>
    <property type="molecule type" value="Genomic_DNA"/>
</dbReference>
<dbReference type="GO" id="GO:0016757">
    <property type="term" value="F:glycosyltransferase activity"/>
    <property type="evidence" value="ECO:0007669"/>
    <property type="project" value="InterPro"/>
</dbReference>
<dbReference type="GO" id="GO:0009103">
    <property type="term" value="P:lipopolysaccharide biosynthetic process"/>
    <property type="evidence" value="ECO:0007669"/>
    <property type="project" value="TreeGrafter"/>
</dbReference>
<sequence length="375" mass="42177">MSKVKAVFDVAPLLEDHWTGISNVIGAIAEKAIADDRIDWTFCYEILPLPRPLIEKLLGDQSGAHSGGLFHDAAINGRSLDFLQAREYVAVFPHVKPVRRYFRKEALIVHDLSPLLTPSYHNQDNIDHFANRIKHDIESSDHYFCVSEATRGDVELYFQCPREKTSVIRLGTSFDPCDLSLALDGARRGITVEPYVVVLGTLEPRKNAAIVLEFLLENPQFGRDYKFIFIGRDGWLDEKGRLLRLLVENGIPTEQVVFTGFVPPEQRAILLANCAFCIYPSFFEGFGLPILEAATLNKFTVCSNASSMPEVAPDRSIFFDPNSLDEFSEAMYIAHRCALIGRSSRTSLADTLRRGREAGWDQCYGEIARWVLETA</sequence>
<dbReference type="PANTHER" id="PTHR46401:SF2">
    <property type="entry name" value="GLYCOSYLTRANSFERASE WBBK-RELATED"/>
    <property type="match status" value="1"/>
</dbReference>
<dbReference type="Proteomes" id="UP000032683">
    <property type="component" value="Unassembled WGS sequence"/>
</dbReference>
<accession>A0A0D6QBM1</accession>
<evidence type="ECO:0000313" key="4">
    <source>
        <dbReference type="Proteomes" id="UP000032683"/>
    </source>
</evidence>
<dbReference type="RefSeq" id="WP_082071230.1">
    <property type="nucleotide sequence ID" value="NZ_BANJ01000064.1"/>
</dbReference>
<dbReference type="InterPro" id="IPR001296">
    <property type="entry name" value="Glyco_trans_1"/>
</dbReference>
<evidence type="ECO:0000256" key="1">
    <source>
        <dbReference type="ARBA" id="ARBA00022679"/>
    </source>
</evidence>
<gene>
    <name evidence="3" type="ORF">Gxy13693_064_003</name>
</gene>
<keyword evidence="1 3" id="KW-0808">Transferase</keyword>
<dbReference type="CDD" id="cd03809">
    <property type="entry name" value="GT4_MtfB-like"/>
    <property type="match status" value="1"/>
</dbReference>
<evidence type="ECO:0000259" key="2">
    <source>
        <dbReference type="Pfam" id="PF00534"/>
    </source>
</evidence>
<dbReference type="Pfam" id="PF00534">
    <property type="entry name" value="Glycos_transf_1"/>
    <property type="match status" value="1"/>
</dbReference>
<dbReference type="SUPFAM" id="SSF53756">
    <property type="entry name" value="UDP-Glycosyltransferase/glycogen phosphorylase"/>
    <property type="match status" value="1"/>
</dbReference>
<proteinExistence type="predicted"/>
<name>A0A0D6QBM1_KOMXY</name>
<dbReference type="AlphaFoldDB" id="A0A0D6QBM1"/>
<dbReference type="Gene3D" id="3.40.50.2000">
    <property type="entry name" value="Glycogen Phosphorylase B"/>
    <property type="match status" value="1"/>
</dbReference>
<reference evidence="3 4" key="1">
    <citation type="submission" date="2012-11" db="EMBL/GenBank/DDBJ databases">
        <title>Whole genome sequence of Gluconacetobacter xylinus NBRC 13693.</title>
        <authorList>
            <person name="Azuma Y."/>
            <person name="Higashiura N."/>
            <person name="Hirakawa H."/>
            <person name="Matsushita K."/>
        </authorList>
    </citation>
    <scope>NUCLEOTIDE SEQUENCE [LARGE SCALE GENOMIC DNA]</scope>
    <source>
        <strain evidence="3 4">NBRC 13693</strain>
    </source>
</reference>
<organism evidence="3 4">
    <name type="scientific">Komagataeibacter xylinus NBRC 13693</name>
    <dbReference type="NCBI Taxonomy" id="1234668"/>
    <lineage>
        <taxon>Bacteria</taxon>
        <taxon>Pseudomonadati</taxon>
        <taxon>Pseudomonadota</taxon>
        <taxon>Alphaproteobacteria</taxon>
        <taxon>Acetobacterales</taxon>
        <taxon>Acetobacteraceae</taxon>
        <taxon>Komagataeibacter</taxon>
    </lineage>
</organism>
<dbReference type="PANTHER" id="PTHR46401">
    <property type="entry name" value="GLYCOSYLTRANSFERASE WBBK-RELATED"/>
    <property type="match status" value="1"/>
</dbReference>
<evidence type="ECO:0000313" key="3">
    <source>
        <dbReference type="EMBL" id="GAO00820.1"/>
    </source>
</evidence>
<feature type="domain" description="Glycosyl transferase family 1" evidence="2">
    <location>
        <begin position="193"/>
        <end position="331"/>
    </location>
</feature>
<comment type="caution">
    <text evidence="3">The sequence shown here is derived from an EMBL/GenBank/DDBJ whole genome shotgun (WGS) entry which is preliminary data.</text>
</comment>
<protein>
    <submittedName>
        <fullName evidence="3">Glycosyl transferase</fullName>
    </submittedName>
</protein>